<comment type="caution">
    <text evidence="2">The sequence shown here is derived from an EMBL/GenBank/DDBJ whole genome shotgun (WGS) entry which is preliminary data.</text>
</comment>
<gene>
    <name evidence="2" type="ORF">EB796_012999</name>
</gene>
<sequence>MEYRTKNQAQMKTATSSTKLRSTKNNAGDSSTNLAEHFMFTVAQLRRGIPSEICSHFEFPINNKEKLKTRISLVCEETRCCAALIDYLQVVKYCQSI</sequence>
<proteinExistence type="predicted"/>
<accession>A0A7J7JS09</accession>
<protein>
    <submittedName>
        <fullName evidence="2">Uncharacterized protein</fullName>
    </submittedName>
</protein>
<evidence type="ECO:0000313" key="2">
    <source>
        <dbReference type="EMBL" id="KAF6028693.1"/>
    </source>
</evidence>
<dbReference type="Proteomes" id="UP000593567">
    <property type="component" value="Unassembled WGS sequence"/>
</dbReference>
<keyword evidence="3" id="KW-1185">Reference proteome</keyword>
<name>A0A7J7JS09_BUGNE</name>
<dbReference type="EMBL" id="VXIV02001925">
    <property type="protein sequence ID" value="KAF6028693.1"/>
    <property type="molecule type" value="Genomic_DNA"/>
</dbReference>
<organism evidence="2 3">
    <name type="scientific">Bugula neritina</name>
    <name type="common">Brown bryozoan</name>
    <name type="synonym">Sertularia neritina</name>
    <dbReference type="NCBI Taxonomy" id="10212"/>
    <lineage>
        <taxon>Eukaryota</taxon>
        <taxon>Metazoa</taxon>
        <taxon>Spiralia</taxon>
        <taxon>Lophotrochozoa</taxon>
        <taxon>Bryozoa</taxon>
        <taxon>Gymnolaemata</taxon>
        <taxon>Cheilostomatida</taxon>
        <taxon>Flustrina</taxon>
        <taxon>Buguloidea</taxon>
        <taxon>Bugulidae</taxon>
        <taxon>Bugula</taxon>
    </lineage>
</organism>
<evidence type="ECO:0000313" key="3">
    <source>
        <dbReference type="Proteomes" id="UP000593567"/>
    </source>
</evidence>
<reference evidence="2" key="1">
    <citation type="submission" date="2020-06" db="EMBL/GenBank/DDBJ databases">
        <title>Draft genome of Bugula neritina, a colonial animal packing powerful symbionts and potential medicines.</title>
        <authorList>
            <person name="Rayko M."/>
        </authorList>
    </citation>
    <scope>NUCLEOTIDE SEQUENCE [LARGE SCALE GENOMIC DNA]</scope>
    <source>
        <strain evidence="2">Kwan_BN1</strain>
    </source>
</reference>
<dbReference type="AlphaFoldDB" id="A0A7J7JS09"/>
<feature type="region of interest" description="Disordered" evidence="1">
    <location>
        <begin position="1"/>
        <end position="30"/>
    </location>
</feature>
<evidence type="ECO:0000256" key="1">
    <source>
        <dbReference type="SAM" id="MobiDB-lite"/>
    </source>
</evidence>